<name>A0A1D7TJ11_9BACT</name>
<feature type="transmembrane region" description="Helical" evidence="6">
    <location>
        <begin position="182"/>
        <end position="206"/>
    </location>
</feature>
<evidence type="ECO:0000256" key="4">
    <source>
        <dbReference type="ARBA" id="ARBA00022989"/>
    </source>
</evidence>
<keyword evidence="5 6" id="KW-0472">Membrane</keyword>
<dbReference type="STRING" id="1193502.SHALO_1244"/>
<evidence type="ECO:0000313" key="9">
    <source>
        <dbReference type="Proteomes" id="UP000094609"/>
    </source>
</evidence>
<dbReference type="InterPro" id="IPR000620">
    <property type="entry name" value="EamA_dom"/>
</dbReference>
<sequence length="291" mass="32197">MSNAFKAHLMVLLATFLVAGSFIISKKLAGVIHPISLNLLRFLIASCALAPFVFLSAKKRSLIIPSFGRTLIISLFYALYFIAFFKALEYTTALSTGTLYTLVPLVTAILCIFFFKERISKKQLLIYVCGIIGTLIVVFKGDINLLLHFSLGQGELIFLAAVLSMALYSICTKFLHRVGDDMSVLVFMTLIGGAIWMGTALMLFDIPLEWERLNIEALNYLLYLAIVATFFTVYLYQKASIVIGPKKVMAYVYLSPASIAVLLYLFEGTTLSIEVCVGIAISTIATFLLLK</sequence>
<keyword evidence="3 6" id="KW-0812">Transmembrane</keyword>
<dbReference type="InterPro" id="IPR050638">
    <property type="entry name" value="AA-Vitamin_Transporters"/>
</dbReference>
<evidence type="ECO:0000256" key="2">
    <source>
        <dbReference type="ARBA" id="ARBA00022475"/>
    </source>
</evidence>
<dbReference type="SUPFAM" id="SSF103481">
    <property type="entry name" value="Multidrug resistance efflux transporter EmrE"/>
    <property type="match status" value="1"/>
</dbReference>
<dbReference type="GO" id="GO:0005886">
    <property type="term" value="C:plasma membrane"/>
    <property type="evidence" value="ECO:0007669"/>
    <property type="project" value="UniProtKB-SubCell"/>
</dbReference>
<gene>
    <name evidence="8" type="ORF">SHALO_1244</name>
</gene>
<dbReference type="InterPro" id="IPR037185">
    <property type="entry name" value="EmrE-like"/>
</dbReference>
<evidence type="ECO:0000313" key="8">
    <source>
        <dbReference type="EMBL" id="AOO65022.1"/>
    </source>
</evidence>
<dbReference type="PANTHER" id="PTHR32322">
    <property type="entry name" value="INNER MEMBRANE TRANSPORTER"/>
    <property type="match status" value="1"/>
</dbReference>
<evidence type="ECO:0000256" key="6">
    <source>
        <dbReference type="SAM" id="Phobius"/>
    </source>
</evidence>
<protein>
    <submittedName>
        <fullName evidence="8">Permease of the drug/metabolite transporter (DMT) superfamily</fullName>
    </submittedName>
</protein>
<evidence type="ECO:0000256" key="3">
    <source>
        <dbReference type="ARBA" id="ARBA00022692"/>
    </source>
</evidence>
<proteinExistence type="predicted"/>
<organism evidence="8 9">
    <name type="scientific">Sulfurospirillum halorespirans DSM 13726</name>
    <dbReference type="NCBI Taxonomy" id="1193502"/>
    <lineage>
        <taxon>Bacteria</taxon>
        <taxon>Pseudomonadati</taxon>
        <taxon>Campylobacterota</taxon>
        <taxon>Epsilonproteobacteria</taxon>
        <taxon>Campylobacterales</taxon>
        <taxon>Sulfurospirillaceae</taxon>
        <taxon>Sulfurospirillum</taxon>
    </lineage>
</organism>
<feature type="transmembrane region" description="Helical" evidence="6">
    <location>
        <begin position="156"/>
        <end position="175"/>
    </location>
</feature>
<feature type="domain" description="EamA" evidence="7">
    <location>
        <begin position="6"/>
        <end position="138"/>
    </location>
</feature>
<feature type="domain" description="EamA" evidence="7">
    <location>
        <begin position="154"/>
        <end position="290"/>
    </location>
</feature>
<evidence type="ECO:0000259" key="7">
    <source>
        <dbReference type="Pfam" id="PF00892"/>
    </source>
</evidence>
<keyword evidence="4 6" id="KW-1133">Transmembrane helix</keyword>
<dbReference type="PATRIC" id="fig|1193502.14.peg.1262"/>
<reference evidence="9" key="1">
    <citation type="submission" date="2016-08" db="EMBL/GenBank/DDBJ databases">
        <title>Complete genome sequence of the organohalide-respiring Epsilonproteobacterium Sulfurospirillum halorespirans.</title>
        <authorList>
            <person name="Goris T."/>
            <person name="Zimmermann J."/>
            <person name="Schenz B."/>
            <person name="Lemos M."/>
            <person name="Hackermueller J."/>
            <person name="Diekert G."/>
        </authorList>
    </citation>
    <scope>NUCLEOTIDE SEQUENCE [LARGE SCALE GENOMIC DNA]</scope>
    <source>
        <strain>DSM 13726</strain>
        <strain evidence="9">PCE-M2</strain>
    </source>
</reference>
<keyword evidence="9" id="KW-1185">Reference proteome</keyword>
<evidence type="ECO:0000256" key="5">
    <source>
        <dbReference type="ARBA" id="ARBA00023136"/>
    </source>
</evidence>
<comment type="subcellular location">
    <subcellularLocation>
        <location evidence="1">Cell membrane</location>
        <topology evidence="1">Multi-pass membrane protein</topology>
    </subcellularLocation>
</comment>
<feature type="transmembrane region" description="Helical" evidence="6">
    <location>
        <begin position="124"/>
        <end position="150"/>
    </location>
</feature>
<dbReference type="KEGG" id="shal:SHALO_1244"/>
<feature type="transmembrane region" description="Helical" evidence="6">
    <location>
        <begin position="67"/>
        <end position="85"/>
    </location>
</feature>
<dbReference type="EMBL" id="CP017111">
    <property type="protein sequence ID" value="AOO65022.1"/>
    <property type="molecule type" value="Genomic_DNA"/>
</dbReference>
<feature type="transmembrane region" description="Helical" evidence="6">
    <location>
        <begin position="218"/>
        <end position="236"/>
    </location>
</feature>
<dbReference type="RefSeq" id="WP_069477839.1">
    <property type="nucleotide sequence ID" value="NZ_CP017111.1"/>
</dbReference>
<accession>A0A1D7TJ11</accession>
<feature type="transmembrane region" description="Helical" evidence="6">
    <location>
        <begin position="97"/>
        <end position="115"/>
    </location>
</feature>
<keyword evidence="2" id="KW-1003">Cell membrane</keyword>
<dbReference type="PANTHER" id="PTHR32322:SF18">
    <property type="entry name" value="S-ADENOSYLMETHIONINE_S-ADENOSYLHOMOCYSTEINE TRANSPORTER"/>
    <property type="match status" value="1"/>
</dbReference>
<evidence type="ECO:0000256" key="1">
    <source>
        <dbReference type="ARBA" id="ARBA00004651"/>
    </source>
</evidence>
<dbReference type="Proteomes" id="UP000094609">
    <property type="component" value="Chromosome"/>
</dbReference>
<feature type="transmembrane region" description="Helical" evidence="6">
    <location>
        <begin position="248"/>
        <end position="266"/>
    </location>
</feature>
<dbReference type="Pfam" id="PF00892">
    <property type="entry name" value="EamA"/>
    <property type="match status" value="2"/>
</dbReference>
<dbReference type="AlphaFoldDB" id="A0A1D7TJ11"/>
<feature type="transmembrane region" description="Helical" evidence="6">
    <location>
        <begin position="35"/>
        <end position="55"/>
    </location>
</feature>
<feature type="transmembrane region" description="Helical" evidence="6">
    <location>
        <begin position="272"/>
        <end position="290"/>
    </location>
</feature>